<keyword evidence="5 6" id="KW-0472">Membrane</keyword>
<dbReference type="RefSeq" id="WP_092429291.1">
    <property type="nucleotide sequence ID" value="NZ_FNCL01000014.1"/>
</dbReference>
<keyword evidence="4 6" id="KW-1133">Transmembrane helix</keyword>
<feature type="transmembrane region" description="Helical" evidence="6">
    <location>
        <begin position="428"/>
        <end position="449"/>
    </location>
</feature>
<evidence type="ECO:0000313" key="8">
    <source>
        <dbReference type="EMBL" id="SFT05882.1"/>
    </source>
</evidence>
<evidence type="ECO:0000256" key="2">
    <source>
        <dbReference type="ARBA" id="ARBA00022448"/>
    </source>
</evidence>
<dbReference type="InterPro" id="IPR003474">
    <property type="entry name" value="Glcn_transporter"/>
</dbReference>
<feature type="transmembrane region" description="Helical" evidence="6">
    <location>
        <begin position="337"/>
        <end position="357"/>
    </location>
</feature>
<protein>
    <submittedName>
        <fullName evidence="8">Citrate-Mg2+:H+ or citrate-Ca2+:H+ symporter, CitMHS family</fullName>
    </submittedName>
</protein>
<gene>
    <name evidence="8" type="ORF">SAMN04488050_10974</name>
</gene>
<dbReference type="AlphaFoldDB" id="A0A1I6UWT0"/>
<proteinExistence type="predicted"/>
<dbReference type="Pfam" id="PF03600">
    <property type="entry name" value="CitMHS"/>
    <property type="match status" value="1"/>
</dbReference>
<organism evidence="8 9">
    <name type="scientific">Alloyangia pacifica</name>
    <dbReference type="NCBI Taxonomy" id="311180"/>
    <lineage>
        <taxon>Bacteria</taxon>
        <taxon>Pseudomonadati</taxon>
        <taxon>Pseudomonadota</taxon>
        <taxon>Alphaproteobacteria</taxon>
        <taxon>Rhodobacterales</taxon>
        <taxon>Roseobacteraceae</taxon>
        <taxon>Alloyangia</taxon>
    </lineage>
</organism>
<dbReference type="Proteomes" id="UP000199392">
    <property type="component" value="Unassembled WGS sequence"/>
</dbReference>
<accession>A0A1I6UWT0</accession>
<dbReference type="STRING" id="311180.SAMN04488050_10974"/>
<feature type="transmembrane region" description="Helical" evidence="6">
    <location>
        <begin position="178"/>
        <end position="198"/>
    </location>
</feature>
<evidence type="ECO:0000256" key="6">
    <source>
        <dbReference type="SAM" id="Phobius"/>
    </source>
</evidence>
<feature type="transmembrane region" description="Helical" evidence="6">
    <location>
        <begin position="138"/>
        <end position="158"/>
    </location>
</feature>
<evidence type="ECO:0000256" key="4">
    <source>
        <dbReference type="ARBA" id="ARBA00022989"/>
    </source>
</evidence>
<evidence type="ECO:0000256" key="5">
    <source>
        <dbReference type="ARBA" id="ARBA00023136"/>
    </source>
</evidence>
<feature type="transmembrane region" description="Helical" evidence="6">
    <location>
        <begin position="303"/>
        <end position="325"/>
    </location>
</feature>
<evidence type="ECO:0000313" key="9">
    <source>
        <dbReference type="Proteomes" id="UP000199392"/>
    </source>
</evidence>
<dbReference type="InterPro" id="IPR014738">
    <property type="entry name" value="Citrate_transporter"/>
</dbReference>
<comment type="subcellular location">
    <subcellularLocation>
        <location evidence="1">Membrane</location>
        <topology evidence="1">Multi-pass membrane protein</topology>
    </subcellularLocation>
</comment>
<dbReference type="OrthoDB" id="5329450at2"/>
<feature type="transmembrane region" description="Helical" evidence="6">
    <location>
        <begin position="393"/>
        <end position="416"/>
    </location>
</feature>
<feature type="transmembrane region" description="Helical" evidence="6">
    <location>
        <begin position="253"/>
        <end position="269"/>
    </location>
</feature>
<evidence type="ECO:0000256" key="1">
    <source>
        <dbReference type="ARBA" id="ARBA00004141"/>
    </source>
</evidence>
<feature type="transmembrane region" description="Helical" evidence="6">
    <location>
        <begin position="57"/>
        <end position="74"/>
    </location>
</feature>
<dbReference type="GO" id="GO:0015128">
    <property type="term" value="F:gluconate transmembrane transporter activity"/>
    <property type="evidence" value="ECO:0007669"/>
    <property type="project" value="InterPro"/>
</dbReference>
<dbReference type="InterPro" id="IPR004680">
    <property type="entry name" value="Cit_transptr-like_dom"/>
</dbReference>
<dbReference type="PANTHER" id="PTHR30354:SF26">
    <property type="entry name" value="TRANSPORTER, PUTATIVE-RELATED"/>
    <property type="match status" value="1"/>
</dbReference>
<keyword evidence="2" id="KW-0813">Transport</keyword>
<dbReference type="NCBIfam" id="TIGR00784">
    <property type="entry name" value="citMHS"/>
    <property type="match status" value="1"/>
</dbReference>
<keyword evidence="3 6" id="KW-0812">Transmembrane</keyword>
<dbReference type="GO" id="GO:0015137">
    <property type="term" value="F:citrate transmembrane transporter activity"/>
    <property type="evidence" value="ECO:0007669"/>
    <property type="project" value="InterPro"/>
</dbReference>
<sequence length="452" mass="47564">MLAVLGLVIVVAVVALLLSRRASPIVALTLVPLIGAFVAGFGPAEISEFFQTGIGRVMQVATMFVFAIVFFGVMQDTGLFRPIINGLIRLTGGNVVYVAIGTALIGVCAHLDGAGATTFLLTVPALLPLYARLGMSRYLMLMLLATGAGMANMLPWAGPLGRAAAVTGLEVTDLWRPLIPVQLTGLVVLLVIAALYGLRERKRIAAAGSAEAAMAAADGTSLEQAHHSRTELGAFEDGHELTEQEAGLLRPKLLWVNAVIFMCVIATLVSGILPAAYVFMIGLGVLMVINYPDVSMQMDRIRAHADSALLMGAIILAAGSFLGIVDGSGMLRAMAEALVGVLPEGAVGILHLLLGLVALPIELILSTDAYYFGLLPIVLQITEPAGIDPASTVHALVIGNIVGTFISPFSPAMWLALGLARAEIGRHIRYSIVTMWVYSLILMAVGYLLGLY</sequence>
<keyword evidence="9" id="KW-1185">Reference proteome</keyword>
<feature type="transmembrane region" description="Helical" evidence="6">
    <location>
        <begin position="86"/>
        <end position="107"/>
    </location>
</feature>
<feature type="transmembrane region" description="Helical" evidence="6">
    <location>
        <begin position="113"/>
        <end position="131"/>
    </location>
</feature>
<dbReference type="GO" id="GO:0005886">
    <property type="term" value="C:plasma membrane"/>
    <property type="evidence" value="ECO:0007669"/>
    <property type="project" value="TreeGrafter"/>
</dbReference>
<name>A0A1I6UWT0_9RHOB</name>
<reference evidence="9" key="1">
    <citation type="submission" date="2016-10" db="EMBL/GenBank/DDBJ databases">
        <authorList>
            <person name="Varghese N."/>
            <person name="Submissions S."/>
        </authorList>
    </citation>
    <scope>NUCLEOTIDE SEQUENCE [LARGE SCALE GENOMIC DNA]</scope>
    <source>
        <strain evidence="9">DSM 26894</strain>
    </source>
</reference>
<dbReference type="EMBL" id="FOZW01000009">
    <property type="protein sequence ID" value="SFT05882.1"/>
    <property type="molecule type" value="Genomic_DNA"/>
</dbReference>
<feature type="domain" description="Citrate transporter-like" evidence="7">
    <location>
        <begin position="14"/>
        <end position="399"/>
    </location>
</feature>
<dbReference type="PANTHER" id="PTHR30354">
    <property type="entry name" value="GNT FAMILY GLUCONATE TRANSPORTER"/>
    <property type="match status" value="1"/>
</dbReference>
<evidence type="ECO:0000256" key="3">
    <source>
        <dbReference type="ARBA" id="ARBA00022692"/>
    </source>
</evidence>
<evidence type="ECO:0000259" key="7">
    <source>
        <dbReference type="Pfam" id="PF03600"/>
    </source>
</evidence>